<evidence type="ECO:0000313" key="2">
    <source>
        <dbReference type="EMBL" id="OQW86221.1"/>
    </source>
</evidence>
<dbReference type="EMBL" id="MTEI01000020">
    <property type="protein sequence ID" value="OQW86221.1"/>
    <property type="molecule type" value="Genomic_DNA"/>
</dbReference>
<dbReference type="SUPFAM" id="SSF47413">
    <property type="entry name" value="lambda repressor-like DNA-binding domains"/>
    <property type="match status" value="1"/>
</dbReference>
<name>A0A1W9KPY2_9BURK</name>
<feature type="domain" description="HTH cro/C1-type" evidence="1">
    <location>
        <begin position="47"/>
        <end position="102"/>
    </location>
</feature>
<dbReference type="Proteomes" id="UP000192505">
    <property type="component" value="Unassembled WGS sequence"/>
</dbReference>
<dbReference type="CDD" id="cd00093">
    <property type="entry name" value="HTH_XRE"/>
    <property type="match status" value="1"/>
</dbReference>
<accession>A0A1W9KPY2</accession>
<dbReference type="SMART" id="SM00530">
    <property type="entry name" value="HTH_XRE"/>
    <property type="match status" value="1"/>
</dbReference>
<dbReference type="InterPro" id="IPR039554">
    <property type="entry name" value="HigA2-like_HTH"/>
</dbReference>
<dbReference type="InterPro" id="IPR010982">
    <property type="entry name" value="Lambda_DNA-bd_dom_sf"/>
</dbReference>
<dbReference type="PROSITE" id="PS50943">
    <property type="entry name" value="HTH_CROC1"/>
    <property type="match status" value="1"/>
</dbReference>
<sequence>MVKKTVTPNVDPDAVATSSCGNVFTDLGFEPGEAAVMGLRADLMARLRVLVQTEGWTQVQAAERFGIAQSRVSDLLRGKWDKFSLDMLITLAARAGRKVELAVA</sequence>
<comment type="caution">
    <text evidence="2">The sequence shown here is derived from an EMBL/GenBank/DDBJ whole genome shotgun (WGS) entry which is preliminary data.</text>
</comment>
<evidence type="ECO:0000313" key="3">
    <source>
        <dbReference type="Proteomes" id="UP000192505"/>
    </source>
</evidence>
<gene>
    <name evidence="2" type="ORF">BWK72_18375</name>
</gene>
<proteinExistence type="predicted"/>
<dbReference type="Gene3D" id="1.10.260.40">
    <property type="entry name" value="lambda repressor-like DNA-binding domains"/>
    <property type="match status" value="1"/>
</dbReference>
<dbReference type="AlphaFoldDB" id="A0A1W9KPY2"/>
<dbReference type="GO" id="GO:0003677">
    <property type="term" value="F:DNA binding"/>
    <property type="evidence" value="ECO:0007669"/>
    <property type="project" value="InterPro"/>
</dbReference>
<dbReference type="InterPro" id="IPR001387">
    <property type="entry name" value="Cro/C1-type_HTH"/>
</dbReference>
<organism evidence="2 3">
    <name type="scientific">Rhodoferax ferrireducens</name>
    <dbReference type="NCBI Taxonomy" id="192843"/>
    <lineage>
        <taxon>Bacteria</taxon>
        <taxon>Pseudomonadati</taxon>
        <taxon>Pseudomonadota</taxon>
        <taxon>Betaproteobacteria</taxon>
        <taxon>Burkholderiales</taxon>
        <taxon>Comamonadaceae</taxon>
        <taxon>Rhodoferax</taxon>
    </lineage>
</organism>
<evidence type="ECO:0000259" key="1">
    <source>
        <dbReference type="PROSITE" id="PS50943"/>
    </source>
</evidence>
<reference evidence="2 3" key="1">
    <citation type="submission" date="2017-01" db="EMBL/GenBank/DDBJ databases">
        <title>Novel large sulfur bacteria in the metagenomes of groundwater-fed chemosynthetic microbial mats in the Lake Huron basin.</title>
        <authorList>
            <person name="Sharrar A.M."/>
            <person name="Flood B.E."/>
            <person name="Bailey J.V."/>
            <person name="Jones D.S."/>
            <person name="Biddanda B."/>
            <person name="Ruberg S.A."/>
            <person name="Marcus D.N."/>
            <person name="Dick G.J."/>
        </authorList>
    </citation>
    <scope>NUCLEOTIDE SEQUENCE [LARGE SCALE GENOMIC DNA]</scope>
    <source>
        <strain evidence="2">A7</strain>
    </source>
</reference>
<protein>
    <submittedName>
        <fullName evidence="2">Transcriptional regulator</fullName>
    </submittedName>
</protein>
<dbReference type="Pfam" id="PF13744">
    <property type="entry name" value="HTH_37"/>
    <property type="match status" value="1"/>
</dbReference>